<reference evidence="1" key="2">
    <citation type="journal article" date="2015" name="Data Brief">
        <title>Shoot transcriptome of the giant reed, Arundo donax.</title>
        <authorList>
            <person name="Barrero R.A."/>
            <person name="Guerrero F.D."/>
            <person name="Moolhuijzen P."/>
            <person name="Goolsby J.A."/>
            <person name="Tidwell J."/>
            <person name="Bellgard S.E."/>
            <person name="Bellgard M.I."/>
        </authorList>
    </citation>
    <scope>NUCLEOTIDE SEQUENCE</scope>
    <source>
        <tissue evidence="1">Shoot tissue taken approximately 20 cm above the soil surface</tissue>
    </source>
</reference>
<evidence type="ECO:0000313" key="1">
    <source>
        <dbReference type="EMBL" id="JAD60758.1"/>
    </source>
</evidence>
<protein>
    <submittedName>
        <fullName evidence="1">Uncharacterized protein</fullName>
    </submittedName>
</protein>
<name>A0A0A9BF36_ARUDO</name>
<reference evidence="1" key="1">
    <citation type="submission" date="2014-09" db="EMBL/GenBank/DDBJ databases">
        <authorList>
            <person name="Magalhaes I.L.F."/>
            <person name="Oliveira U."/>
            <person name="Santos F.R."/>
            <person name="Vidigal T.H.D.A."/>
            <person name="Brescovit A.D."/>
            <person name="Santos A.J."/>
        </authorList>
    </citation>
    <scope>NUCLEOTIDE SEQUENCE</scope>
    <source>
        <tissue evidence="1">Shoot tissue taken approximately 20 cm above the soil surface</tissue>
    </source>
</reference>
<proteinExistence type="predicted"/>
<organism evidence="1">
    <name type="scientific">Arundo donax</name>
    <name type="common">Giant reed</name>
    <name type="synonym">Donax arundinaceus</name>
    <dbReference type="NCBI Taxonomy" id="35708"/>
    <lineage>
        <taxon>Eukaryota</taxon>
        <taxon>Viridiplantae</taxon>
        <taxon>Streptophyta</taxon>
        <taxon>Embryophyta</taxon>
        <taxon>Tracheophyta</taxon>
        <taxon>Spermatophyta</taxon>
        <taxon>Magnoliopsida</taxon>
        <taxon>Liliopsida</taxon>
        <taxon>Poales</taxon>
        <taxon>Poaceae</taxon>
        <taxon>PACMAD clade</taxon>
        <taxon>Arundinoideae</taxon>
        <taxon>Arundineae</taxon>
        <taxon>Arundo</taxon>
    </lineage>
</organism>
<accession>A0A0A9BF36</accession>
<dbReference type="AlphaFoldDB" id="A0A0A9BF36"/>
<sequence length="17" mass="1868">MQNIAYQRPTGTSSSAR</sequence>
<dbReference type="EMBL" id="GBRH01237137">
    <property type="protein sequence ID" value="JAD60758.1"/>
    <property type="molecule type" value="Transcribed_RNA"/>
</dbReference>